<dbReference type="GO" id="GO:0048040">
    <property type="term" value="F:UDP-glucuronate decarboxylase activity"/>
    <property type="evidence" value="ECO:0007669"/>
    <property type="project" value="TreeGrafter"/>
</dbReference>
<comment type="subcellular location">
    <subcellularLocation>
        <location evidence="2">Golgi apparatus membrane</location>
        <topology evidence="2">Single-pass type II membrane protein</topology>
    </subcellularLocation>
    <subcellularLocation>
        <location evidence="12">Golgi apparatus</location>
        <location evidence="12">Golgi stack membrane</location>
    </subcellularLocation>
</comment>
<dbReference type="InterPro" id="IPR001509">
    <property type="entry name" value="Epimerase_deHydtase"/>
</dbReference>
<dbReference type="EMBL" id="CP042905">
    <property type="protein sequence ID" value="QEE15725.1"/>
    <property type="molecule type" value="Genomic_DNA"/>
</dbReference>
<keyword evidence="3" id="KW-0812">Transmembrane</keyword>
<dbReference type="GO" id="GO:0042732">
    <property type="term" value="P:D-xylose metabolic process"/>
    <property type="evidence" value="ECO:0007669"/>
    <property type="project" value="InterPro"/>
</dbReference>
<name>A0A5B9D9W4_9ARCH</name>
<dbReference type="InterPro" id="IPR036291">
    <property type="entry name" value="NAD(P)-bd_dom_sf"/>
</dbReference>
<keyword evidence="4" id="KW-0210">Decarboxylase</keyword>
<dbReference type="KEGG" id="psyt:DSAG12_01552"/>
<dbReference type="Pfam" id="PF01370">
    <property type="entry name" value="Epimerase"/>
    <property type="match status" value="1"/>
</dbReference>
<evidence type="ECO:0000256" key="1">
    <source>
        <dbReference type="ARBA" id="ARBA00001911"/>
    </source>
</evidence>
<proteinExistence type="predicted"/>
<keyword evidence="8" id="KW-0333">Golgi apparatus</keyword>
<dbReference type="PANTHER" id="PTHR43078:SF6">
    <property type="entry name" value="UDP-GLUCURONIC ACID DECARBOXYLASE 1"/>
    <property type="match status" value="1"/>
</dbReference>
<keyword evidence="11" id="KW-0456">Lyase</keyword>
<gene>
    <name evidence="14" type="ORF">DSAG12_01552</name>
</gene>
<dbReference type="GO" id="GO:0005737">
    <property type="term" value="C:cytoplasm"/>
    <property type="evidence" value="ECO:0007669"/>
    <property type="project" value="TreeGrafter"/>
</dbReference>
<dbReference type="RefSeq" id="WP_147662626.1">
    <property type="nucleotide sequence ID" value="NZ_CP042905.2"/>
</dbReference>
<accession>A0A5B9D9W4</accession>
<dbReference type="Gene3D" id="3.40.50.720">
    <property type="entry name" value="NAD(P)-binding Rossmann-like Domain"/>
    <property type="match status" value="1"/>
</dbReference>
<dbReference type="PANTHER" id="PTHR43078">
    <property type="entry name" value="UDP-GLUCURONIC ACID DECARBOXYLASE-RELATED"/>
    <property type="match status" value="1"/>
</dbReference>
<dbReference type="Proteomes" id="UP000321408">
    <property type="component" value="Chromosome"/>
</dbReference>
<evidence type="ECO:0000256" key="5">
    <source>
        <dbReference type="ARBA" id="ARBA00022968"/>
    </source>
</evidence>
<reference evidence="14 15" key="1">
    <citation type="journal article" date="2020" name="Nature">
        <title>Isolation of an archaeon at the prokaryote-eukaryote interface.</title>
        <authorList>
            <person name="Imachi H."/>
            <person name="Nobu M.K."/>
            <person name="Nakahara N."/>
            <person name="Morono Y."/>
            <person name="Ogawara M."/>
            <person name="Takaki Y."/>
            <person name="Takano Y."/>
            <person name="Uematsu K."/>
            <person name="Ikuta T."/>
            <person name="Ito M."/>
            <person name="Matsui Y."/>
            <person name="Miyazaki M."/>
            <person name="Murata K."/>
            <person name="Saito Y."/>
            <person name="Sakai S."/>
            <person name="Song C."/>
            <person name="Tasumi E."/>
            <person name="Yamanaka Y."/>
            <person name="Yamaguchi T."/>
            <person name="Kamagata Y."/>
            <person name="Tamaki H."/>
            <person name="Takai K."/>
        </authorList>
    </citation>
    <scope>NUCLEOTIDE SEQUENCE [LARGE SCALE GENOMIC DNA]</scope>
    <source>
        <strain evidence="14 15">MK-D1</strain>
    </source>
</reference>
<evidence type="ECO:0000256" key="4">
    <source>
        <dbReference type="ARBA" id="ARBA00022793"/>
    </source>
</evidence>
<evidence type="ECO:0000256" key="8">
    <source>
        <dbReference type="ARBA" id="ARBA00023034"/>
    </source>
</evidence>
<dbReference type="OrthoDB" id="4907at2157"/>
<evidence type="ECO:0000313" key="14">
    <source>
        <dbReference type="EMBL" id="QEE15725.1"/>
    </source>
</evidence>
<sequence>MYDHQKELEEIINRLEKNSFKGKNILVTGGAGFIGSWICEVLLEMNANSVVSLDNLSSGRWENISHLEKNPNFKFIKHDISIPIYFGKIIPNKICYPSIDERFDIVMHLASRASPFEFEKFPISILKSNTLGTMNALGCSKDHNAKFFYASTSETYGNPPADKVPTPESYFGNVNTIGPRSCYDESKRAGEAFAKAYELQHNIDVRFVRIFNTYGPRIRAGEELGRALPNFIEQCLNDDPITVFGDGSQTRCFTYVVDEVEGILKDTLIPEARGIPINLGHNKVTTILELAELTKRLTNSNSEIIYQKMPKDDPIRRQPILTRAKKILKWEPTTDLETGLKKTIEWYKMQNV</sequence>
<keyword evidence="9" id="KW-0472">Membrane</keyword>
<dbReference type="AlphaFoldDB" id="A0A5B9D9W4"/>
<evidence type="ECO:0000256" key="11">
    <source>
        <dbReference type="ARBA" id="ARBA00023239"/>
    </source>
</evidence>
<dbReference type="InterPro" id="IPR044516">
    <property type="entry name" value="UXS-like"/>
</dbReference>
<evidence type="ECO:0000256" key="9">
    <source>
        <dbReference type="ARBA" id="ARBA00023136"/>
    </source>
</evidence>
<dbReference type="GeneID" id="41329546"/>
<protein>
    <submittedName>
        <fullName evidence="14">NAD-dependent epimerase/dehydratase family protein</fullName>
    </submittedName>
</protein>
<dbReference type="SUPFAM" id="SSF51735">
    <property type="entry name" value="NAD(P)-binding Rossmann-fold domains"/>
    <property type="match status" value="1"/>
</dbReference>
<keyword evidence="10" id="KW-0325">Glycoprotein</keyword>
<comment type="cofactor">
    <cofactor evidence="1">
        <name>NAD(+)</name>
        <dbReference type="ChEBI" id="CHEBI:57540"/>
    </cofactor>
</comment>
<reference evidence="14 15" key="2">
    <citation type="journal article" date="2024" name="Int. J. Syst. Evol. Microbiol.">
        <title>Promethearchaeum syntrophicum gen. nov., sp. nov., an anaerobic, obligately syntrophic archaeon, the first isolate of the lineage 'Asgard' archaea, and proposal of the new archaeal phylum Promethearchaeota phyl. nov. and kingdom Promethearchaeati regn. nov.</title>
        <authorList>
            <person name="Imachi H."/>
            <person name="Nobu M.K."/>
            <person name="Kato S."/>
            <person name="Takaki Y."/>
            <person name="Miyazaki M."/>
            <person name="Miyata M."/>
            <person name="Ogawara M."/>
            <person name="Saito Y."/>
            <person name="Sakai S."/>
            <person name="Tahara Y.O."/>
            <person name="Takano Y."/>
            <person name="Tasumi E."/>
            <person name="Uematsu K."/>
            <person name="Yoshimura T."/>
            <person name="Itoh T."/>
            <person name="Ohkuma M."/>
            <person name="Takai K."/>
        </authorList>
    </citation>
    <scope>NUCLEOTIDE SEQUENCE [LARGE SCALE GENOMIC DNA]</scope>
    <source>
        <strain evidence="14 15">MK-D1</strain>
    </source>
</reference>
<keyword evidence="5" id="KW-0735">Signal-anchor</keyword>
<evidence type="ECO:0000256" key="10">
    <source>
        <dbReference type="ARBA" id="ARBA00023180"/>
    </source>
</evidence>
<dbReference type="FunFam" id="3.40.50.720:FF:000065">
    <property type="entry name" value="UDP-glucuronic acid decarboxylase 1"/>
    <property type="match status" value="1"/>
</dbReference>
<keyword evidence="15" id="KW-1185">Reference proteome</keyword>
<evidence type="ECO:0000256" key="6">
    <source>
        <dbReference type="ARBA" id="ARBA00022989"/>
    </source>
</evidence>
<evidence type="ECO:0000256" key="3">
    <source>
        <dbReference type="ARBA" id="ARBA00022692"/>
    </source>
</evidence>
<feature type="domain" description="NAD-dependent epimerase/dehydratase" evidence="13">
    <location>
        <begin position="25"/>
        <end position="265"/>
    </location>
</feature>
<evidence type="ECO:0000256" key="7">
    <source>
        <dbReference type="ARBA" id="ARBA00023027"/>
    </source>
</evidence>
<organism evidence="14 15">
    <name type="scientific">Promethearchaeum syntrophicum</name>
    <dbReference type="NCBI Taxonomy" id="2594042"/>
    <lineage>
        <taxon>Archaea</taxon>
        <taxon>Promethearchaeati</taxon>
        <taxon>Promethearchaeota</taxon>
        <taxon>Promethearchaeia</taxon>
        <taxon>Promethearchaeales</taxon>
        <taxon>Promethearchaeaceae</taxon>
        <taxon>Promethearchaeum</taxon>
    </lineage>
</organism>
<dbReference type="GO" id="GO:0070403">
    <property type="term" value="F:NAD+ binding"/>
    <property type="evidence" value="ECO:0007669"/>
    <property type="project" value="InterPro"/>
</dbReference>
<evidence type="ECO:0000256" key="12">
    <source>
        <dbReference type="ARBA" id="ARBA00037859"/>
    </source>
</evidence>
<evidence type="ECO:0000256" key="2">
    <source>
        <dbReference type="ARBA" id="ARBA00004323"/>
    </source>
</evidence>
<keyword evidence="6" id="KW-1133">Transmembrane helix</keyword>
<evidence type="ECO:0000313" key="15">
    <source>
        <dbReference type="Proteomes" id="UP000321408"/>
    </source>
</evidence>
<dbReference type="GO" id="GO:0016740">
    <property type="term" value="F:transferase activity"/>
    <property type="evidence" value="ECO:0007669"/>
    <property type="project" value="UniProtKB-KW"/>
</dbReference>
<evidence type="ECO:0000259" key="13">
    <source>
        <dbReference type="Pfam" id="PF01370"/>
    </source>
</evidence>
<keyword evidence="7" id="KW-0520">NAD</keyword>